<keyword evidence="2" id="KW-0808">Transferase</keyword>
<evidence type="ECO:0000256" key="2">
    <source>
        <dbReference type="ARBA" id="ARBA00022679"/>
    </source>
</evidence>
<reference evidence="7" key="1">
    <citation type="submission" date="2020-11" db="EMBL/GenBank/DDBJ databases">
        <authorList>
            <person name="Tran Van P."/>
        </authorList>
    </citation>
    <scope>NUCLEOTIDE SEQUENCE</scope>
</reference>
<keyword evidence="3" id="KW-0547">Nucleotide-binding</keyword>
<dbReference type="Pfam" id="PF00069">
    <property type="entry name" value="Pkinase"/>
    <property type="match status" value="1"/>
</dbReference>
<dbReference type="Proteomes" id="UP000728032">
    <property type="component" value="Unassembled WGS sequence"/>
</dbReference>
<evidence type="ECO:0000256" key="4">
    <source>
        <dbReference type="ARBA" id="ARBA00022777"/>
    </source>
</evidence>
<name>A0A7R9LQN4_9ACAR</name>
<evidence type="ECO:0000256" key="3">
    <source>
        <dbReference type="ARBA" id="ARBA00022741"/>
    </source>
</evidence>
<dbReference type="InterPro" id="IPR011009">
    <property type="entry name" value="Kinase-like_dom_sf"/>
</dbReference>
<dbReference type="SMART" id="SM00220">
    <property type="entry name" value="S_TKc"/>
    <property type="match status" value="1"/>
</dbReference>
<evidence type="ECO:0000313" key="7">
    <source>
        <dbReference type="EMBL" id="CAD7645438.1"/>
    </source>
</evidence>
<dbReference type="SUPFAM" id="SSF56112">
    <property type="entry name" value="Protein kinase-like (PK-like)"/>
    <property type="match status" value="1"/>
</dbReference>
<dbReference type="PIRSF" id="PIRSF000654">
    <property type="entry name" value="Integrin-linked_kinase"/>
    <property type="match status" value="1"/>
</dbReference>
<accession>A0A7R9LQN4</accession>
<keyword evidence="8" id="KW-1185">Reference proteome</keyword>
<keyword evidence="5" id="KW-0067">ATP-binding</keyword>
<protein>
    <recommendedName>
        <fullName evidence="6">Protein kinase domain-containing protein</fullName>
    </recommendedName>
</protein>
<dbReference type="PROSITE" id="PS50011">
    <property type="entry name" value="PROTEIN_KINASE_DOM"/>
    <property type="match status" value="1"/>
</dbReference>
<evidence type="ECO:0000256" key="5">
    <source>
        <dbReference type="ARBA" id="ARBA00022840"/>
    </source>
</evidence>
<evidence type="ECO:0000259" key="6">
    <source>
        <dbReference type="PROSITE" id="PS50011"/>
    </source>
</evidence>
<sequence>MSSVKEPEKSEGAEVLKKRGYSMFVPLDSGGQGNVYKTTKNKVTFAAKVVHIDSNDKNLDDDLKRELTIIRNVKHPNCIRVEDMFRTKHKVYIIMDFMPNKSIGDEVDTKGPICEWKGKLYFAQISSAIKYLHRHNIAHRDLKLDNVLLDANYNAKVCDFGFSRFVPKDAKTGQIRKSKSYVGTPSYEPPEVVSHTPYDPYKCDVWCLGVCLFIILNYEYPFNGDDPKETLLEKQNKRQYTLQKTIDKKLSQLAKDLIRKLLEPNPNQRISITDVYYPIVRSEGDRAGT</sequence>
<organism evidence="7">
    <name type="scientific">Oppiella nova</name>
    <dbReference type="NCBI Taxonomy" id="334625"/>
    <lineage>
        <taxon>Eukaryota</taxon>
        <taxon>Metazoa</taxon>
        <taxon>Ecdysozoa</taxon>
        <taxon>Arthropoda</taxon>
        <taxon>Chelicerata</taxon>
        <taxon>Arachnida</taxon>
        <taxon>Acari</taxon>
        <taxon>Acariformes</taxon>
        <taxon>Sarcoptiformes</taxon>
        <taxon>Oribatida</taxon>
        <taxon>Brachypylina</taxon>
        <taxon>Oppioidea</taxon>
        <taxon>Oppiidae</taxon>
        <taxon>Oppiella</taxon>
    </lineage>
</organism>
<feature type="non-terminal residue" evidence="7">
    <location>
        <position position="1"/>
    </location>
</feature>
<keyword evidence="1" id="KW-0723">Serine/threonine-protein kinase</keyword>
<dbReference type="AlphaFoldDB" id="A0A7R9LQN4"/>
<dbReference type="PANTHER" id="PTHR24345:SF0">
    <property type="entry name" value="CELL CYCLE SERINE_THREONINE-PROTEIN KINASE CDC5_MSD2"/>
    <property type="match status" value="1"/>
</dbReference>
<gene>
    <name evidence="7" type="ORF">ONB1V03_LOCUS5206</name>
</gene>
<feature type="domain" description="Protein kinase" evidence="6">
    <location>
        <begin position="21"/>
        <end position="280"/>
    </location>
</feature>
<keyword evidence="4" id="KW-0418">Kinase</keyword>
<dbReference type="InterPro" id="IPR000719">
    <property type="entry name" value="Prot_kinase_dom"/>
</dbReference>
<evidence type="ECO:0000256" key="1">
    <source>
        <dbReference type="ARBA" id="ARBA00022527"/>
    </source>
</evidence>
<proteinExistence type="predicted"/>
<dbReference type="GO" id="GO:0004674">
    <property type="term" value="F:protein serine/threonine kinase activity"/>
    <property type="evidence" value="ECO:0007669"/>
    <property type="project" value="UniProtKB-KW"/>
</dbReference>
<dbReference type="EMBL" id="OC916848">
    <property type="protein sequence ID" value="CAD7645438.1"/>
    <property type="molecule type" value="Genomic_DNA"/>
</dbReference>
<dbReference type="EMBL" id="CAJPVJ010002023">
    <property type="protein sequence ID" value="CAG2165667.1"/>
    <property type="molecule type" value="Genomic_DNA"/>
</dbReference>
<dbReference type="PANTHER" id="PTHR24345">
    <property type="entry name" value="SERINE/THREONINE-PROTEIN KINASE PLK"/>
    <property type="match status" value="1"/>
</dbReference>
<dbReference type="Gene3D" id="1.10.510.10">
    <property type="entry name" value="Transferase(Phosphotransferase) domain 1"/>
    <property type="match status" value="1"/>
</dbReference>
<dbReference type="OrthoDB" id="6492282at2759"/>
<evidence type="ECO:0000313" key="8">
    <source>
        <dbReference type="Proteomes" id="UP000728032"/>
    </source>
</evidence>
<dbReference type="GO" id="GO:0005524">
    <property type="term" value="F:ATP binding"/>
    <property type="evidence" value="ECO:0007669"/>
    <property type="project" value="UniProtKB-KW"/>
</dbReference>
<dbReference type="GO" id="GO:0005634">
    <property type="term" value="C:nucleus"/>
    <property type="evidence" value="ECO:0007669"/>
    <property type="project" value="TreeGrafter"/>
</dbReference>
<dbReference type="InterPro" id="IPR008271">
    <property type="entry name" value="Ser/Thr_kinase_AS"/>
</dbReference>
<dbReference type="PROSITE" id="PS00108">
    <property type="entry name" value="PROTEIN_KINASE_ST"/>
    <property type="match status" value="1"/>
</dbReference>